<reference evidence="1 2" key="1">
    <citation type="submission" date="2023-02" db="EMBL/GenBank/DDBJ databases">
        <title>LHISI_Scaffold_Assembly.</title>
        <authorList>
            <person name="Stuart O.P."/>
            <person name="Cleave R."/>
            <person name="Magrath M.J.L."/>
            <person name="Mikheyev A.S."/>
        </authorList>
    </citation>
    <scope>NUCLEOTIDE SEQUENCE [LARGE SCALE GENOMIC DNA]</scope>
    <source>
        <strain evidence="1">Daus_M_001</strain>
        <tissue evidence="1">Leg muscle</tissue>
    </source>
</reference>
<keyword evidence="2" id="KW-1185">Reference proteome</keyword>
<evidence type="ECO:0000313" key="2">
    <source>
        <dbReference type="Proteomes" id="UP001159363"/>
    </source>
</evidence>
<sequence length="594" mass="66584">MSEDRIRKVNANTVECLTLTIIDGHGERQADGKLSLTEEGEGSRSRQQLNPRNVGFSTLVGASDDLSTDDIVIQVYINQPGTIAQTVLGIEVPYEHGTGTNSKCQVMMWQGRHSKRVKELSRDIQTVFGGIVEMIMTQECSAISTNSFHHDSKTAADVRNIRKHQELWKLYVALWKPWDWRTRPLADVKQELLEFLLPLVASHVGPQMPLLECWPQRTRYRPTHTGATVVNHLVLRVVVNEWCEVRVLLTRPLQCACHIIVLDENRLPVFQVQGQSNDNYVLVRHLKDSNLQHASGELTYLQPSLAADSNVVQYNLTCSAKLRGAGDAKPPHSVAKLASGRQHLAMLQDCTFPLKIWSGAEIKGQGKREISEKTHQPLQSSCMIDTCENTVTRPGIEPGSPWWEVSILIAQPPRPQFDLRTNRKVRETWWPSTRPTPSYPESVIHFVDVVMPNPGEMGCYTVVLQPHPFADGERNILQYWRMNYLQNSSRRALPAVPVLVPYAHGVVAAAVHEARITLSFHAYILCTIAWCSSKHFPLQSLRPPLQTAKPAQPLLCIIGGAVVKQWFTFSSTWSQTASAYGVSPGPPHPTSSHF</sequence>
<evidence type="ECO:0000313" key="1">
    <source>
        <dbReference type="EMBL" id="KAJ8886367.1"/>
    </source>
</evidence>
<comment type="caution">
    <text evidence="1">The sequence shown here is derived from an EMBL/GenBank/DDBJ whole genome shotgun (WGS) entry which is preliminary data.</text>
</comment>
<organism evidence="1 2">
    <name type="scientific">Dryococelus australis</name>
    <dbReference type="NCBI Taxonomy" id="614101"/>
    <lineage>
        <taxon>Eukaryota</taxon>
        <taxon>Metazoa</taxon>
        <taxon>Ecdysozoa</taxon>
        <taxon>Arthropoda</taxon>
        <taxon>Hexapoda</taxon>
        <taxon>Insecta</taxon>
        <taxon>Pterygota</taxon>
        <taxon>Neoptera</taxon>
        <taxon>Polyneoptera</taxon>
        <taxon>Phasmatodea</taxon>
        <taxon>Verophasmatodea</taxon>
        <taxon>Anareolatae</taxon>
        <taxon>Phasmatidae</taxon>
        <taxon>Eurycanthinae</taxon>
        <taxon>Dryococelus</taxon>
    </lineage>
</organism>
<accession>A0ABQ9HPR1</accession>
<dbReference type="EMBL" id="JARBHB010000004">
    <property type="protein sequence ID" value="KAJ8886367.1"/>
    <property type="molecule type" value="Genomic_DNA"/>
</dbReference>
<proteinExistence type="predicted"/>
<name>A0ABQ9HPR1_9NEOP</name>
<protein>
    <submittedName>
        <fullName evidence="1">Uncharacterized protein</fullName>
    </submittedName>
</protein>
<gene>
    <name evidence="1" type="ORF">PR048_012578</name>
</gene>
<dbReference type="Proteomes" id="UP001159363">
    <property type="component" value="Chromosome X"/>
</dbReference>